<evidence type="ECO:0000313" key="2">
    <source>
        <dbReference type="EMBL" id="MZQ81251.1"/>
    </source>
</evidence>
<feature type="chain" id="PRO_5026892719" evidence="1">
    <location>
        <begin position="26"/>
        <end position="90"/>
    </location>
</feature>
<organism evidence="2 3">
    <name type="scientific">Paenibacillus silvestris</name>
    <dbReference type="NCBI Taxonomy" id="2606219"/>
    <lineage>
        <taxon>Bacteria</taxon>
        <taxon>Bacillati</taxon>
        <taxon>Bacillota</taxon>
        <taxon>Bacilli</taxon>
        <taxon>Bacillales</taxon>
        <taxon>Paenibacillaceae</taxon>
        <taxon>Paenibacillus</taxon>
    </lineage>
</organism>
<dbReference type="EMBL" id="WTUZ01000010">
    <property type="protein sequence ID" value="MZQ81251.1"/>
    <property type="molecule type" value="Genomic_DNA"/>
</dbReference>
<keyword evidence="1" id="KW-0732">Signal</keyword>
<gene>
    <name evidence="2" type="ORF">GQF01_03825</name>
</gene>
<sequence>MSSFKTKLILLLAGSSLMLPSAISAATETVDTPTYTYQDGFVQTLVNGTYVPGYYVNVSEDTVAVYIPGGVGLIAVNKDAVLPEGSIILD</sequence>
<dbReference type="AlphaFoldDB" id="A0A6L8UV39"/>
<feature type="signal peptide" evidence="1">
    <location>
        <begin position="1"/>
        <end position="25"/>
    </location>
</feature>
<protein>
    <submittedName>
        <fullName evidence="2">Uncharacterized protein</fullName>
    </submittedName>
</protein>
<comment type="caution">
    <text evidence="2">The sequence shown here is derived from an EMBL/GenBank/DDBJ whole genome shotgun (WGS) entry which is preliminary data.</text>
</comment>
<accession>A0A6L8UV39</accession>
<keyword evidence="3" id="KW-1185">Reference proteome</keyword>
<evidence type="ECO:0000313" key="3">
    <source>
        <dbReference type="Proteomes" id="UP000481087"/>
    </source>
</evidence>
<name>A0A6L8UV39_9BACL</name>
<evidence type="ECO:0000256" key="1">
    <source>
        <dbReference type="SAM" id="SignalP"/>
    </source>
</evidence>
<proteinExistence type="predicted"/>
<dbReference type="Proteomes" id="UP000481087">
    <property type="component" value="Unassembled WGS sequence"/>
</dbReference>
<dbReference type="RefSeq" id="WP_161405552.1">
    <property type="nucleotide sequence ID" value="NZ_WTUZ01000010.1"/>
</dbReference>
<reference evidence="2 3" key="1">
    <citation type="submission" date="2019-12" db="EMBL/GenBank/DDBJ databases">
        <title>Paenibacillus sp. nov. sp. isolated from soil.</title>
        <authorList>
            <person name="Kim J."/>
            <person name="Jeong S.E."/>
            <person name="Jung H.S."/>
            <person name="Jeon C.O."/>
        </authorList>
    </citation>
    <scope>NUCLEOTIDE SEQUENCE [LARGE SCALE GENOMIC DNA]</scope>
    <source>
        <strain evidence="2 3">5J-6</strain>
    </source>
</reference>